<reference evidence="1 2" key="1">
    <citation type="submission" date="2021-03" db="EMBL/GenBank/DDBJ databases">
        <title>Genomic Encyclopedia of Type Strains, Phase IV (KMG-IV): sequencing the most valuable type-strain genomes for metagenomic binning, comparative biology and taxonomic classification.</title>
        <authorList>
            <person name="Goeker M."/>
        </authorList>
    </citation>
    <scope>NUCLEOTIDE SEQUENCE [LARGE SCALE GENOMIC DNA]</scope>
    <source>
        <strain evidence="1 2">DSM 26675</strain>
    </source>
</reference>
<evidence type="ECO:0000313" key="2">
    <source>
        <dbReference type="Proteomes" id="UP001519293"/>
    </source>
</evidence>
<sequence>MEVLLNETNGDKWKFRRDMSISSPIKEICSYTGEGVPYLNPEIVLLYKVKNTREKDHQDFMTVKDYLNPQQRRWLSDAIQIHEPQHVWLKHLI</sequence>
<gene>
    <name evidence="1" type="ORF">J2Z40_003413</name>
</gene>
<evidence type="ECO:0000313" key="1">
    <source>
        <dbReference type="EMBL" id="MBP2242832.1"/>
    </source>
</evidence>
<dbReference type="EMBL" id="JAGIKZ010000027">
    <property type="protein sequence ID" value="MBP2242832.1"/>
    <property type="molecule type" value="Genomic_DNA"/>
</dbReference>
<proteinExistence type="predicted"/>
<name>A0ABS4RIV2_9BACI</name>
<accession>A0ABS4RIV2</accession>
<dbReference type="RefSeq" id="WP_245350142.1">
    <property type="nucleotide sequence ID" value="NZ_JAGIKZ010000027.1"/>
</dbReference>
<organism evidence="1 2">
    <name type="scientific">Cytobacillus eiseniae</name>
    <dbReference type="NCBI Taxonomy" id="762947"/>
    <lineage>
        <taxon>Bacteria</taxon>
        <taxon>Bacillati</taxon>
        <taxon>Bacillota</taxon>
        <taxon>Bacilli</taxon>
        <taxon>Bacillales</taxon>
        <taxon>Bacillaceae</taxon>
        <taxon>Cytobacillus</taxon>
    </lineage>
</organism>
<protein>
    <submittedName>
        <fullName evidence="1">Uncharacterized protein</fullName>
    </submittedName>
</protein>
<keyword evidence="2" id="KW-1185">Reference proteome</keyword>
<dbReference type="Proteomes" id="UP001519293">
    <property type="component" value="Unassembled WGS sequence"/>
</dbReference>
<dbReference type="Gene3D" id="3.30.460.40">
    <property type="match status" value="1"/>
</dbReference>
<comment type="caution">
    <text evidence="1">The sequence shown here is derived from an EMBL/GenBank/DDBJ whole genome shotgun (WGS) entry which is preliminary data.</text>
</comment>